<dbReference type="SUPFAM" id="SSF56300">
    <property type="entry name" value="Metallo-dependent phosphatases"/>
    <property type="match status" value="1"/>
</dbReference>
<proteinExistence type="predicted"/>
<comment type="caution">
    <text evidence="3">The sequence shown here is derived from an EMBL/GenBank/DDBJ whole genome shotgun (WGS) entry which is preliminary data.</text>
</comment>
<dbReference type="InterPro" id="IPR018829">
    <property type="entry name" value="DUF2433"/>
</dbReference>
<evidence type="ECO:0000256" key="1">
    <source>
        <dbReference type="SAM" id="MobiDB-lite"/>
    </source>
</evidence>
<sequence>MSNPRVFNQDGIKILCVADIRGELSLFNKLAKDYSADVIVHTGNFGFLDKGSIDRIHESYLRHVVEFSPLLSEELIIRISKLSKVTGDNVEHLSNDDENLKTLLKDQPISELEQFIKGELKLEVPVYTIYGMCEDSLVINKFKYGVYDVPNLHIVDDGSIHTINLNDGRSLLFAGIGGSFSYHKLFHQGSAMDLKDIIGDPDKFEDLDPDGVILPVSGDPGNIWITFLQLGKLVYTLTKFSESNPELFNRSIKIFISHQSPSREPLIEHLSIFFKMDYTISNSLHFKYSSSYNELSINPSFESFKLKFSEARNKLASIWKNIQFKFERLLFKLNDPMMITCIEMGLEIFDKIPISTKGIDDILPLQLSQSSNDENDMGNNGSGAYTDSNGSSNGQQTNNNSNNNDVYKSRELNNIIRQLNDLYYVAFQNTWHFNLCDLSCGALILNIVDGRVEMEMSATGFDFNFRLEKERTKSLTPSLTTSSTTGTSAAAIAATPTGKAPLSSAATTVSSTSKSETGATKNNKHIPGFLASSPSSYGSTNSSYNSSTRGRGRGRGRGGASFRGNGNGRLNSSYRGGKE</sequence>
<dbReference type="InterPro" id="IPR052743">
    <property type="entry name" value="Glutaminase_GtaA"/>
</dbReference>
<feature type="compositionally biased region" description="Polar residues" evidence="1">
    <location>
        <begin position="370"/>
        <end position="387"/>
    </location>
</feature>
<evidence type="ECO:0000313" key="4">
    <source>
        <dbReference type="Proteomes" id="UP001165120"/>
    </source>
</evidence>
<dbReference type="InterPro" id="IPR029052">
    <property type="entry name" value="Metallo-depent_PP-like"/>
</dbReference>
<dbReference type="Pfam" id="PF10360">
    <property type="entry name" value="DUF2433"/>
    <property type="match status" value="1"/>
</dbReference>
<dbReference type="Proteomes" id="UP001165120">
    <property type="component" value="Unassembled WGS sequence"/>
</dbReference>
<feature type="domain" description="DUF2433" evidence="2">
    <location>
        <begin position="288"/>
        <end position="466"/>
    </location>
</feature>
<evidence type="ECO:0000313" key="3">
    <source>
        <dbReference type="EMBL" id="GME74102.1"/>
    </source>
</evidence>
<feature type="region of interest" description="Disordered" evidence="1">
    <location>
        <begin position="370"/>
        <end position="406"/>
    </location>
</feature>
<feature type="compositionally biased region" description="Low complexity" evidence="1">
    <location>
        <begin position="388"/>
        <end position="404"/>
    </location>
</feature>
<dbReference type="PANTHER" id="PTHR31987">
    <property type="entry name" value="GLUTAMINASE A-RELATED"/>
    <property type="match status" value="1"/>
</dbReference>
<name>A0A9W6WIR5_CANBO</name>
<gene>
    <name evidence="3" type="ORF">Cboi02_000429200</name>
</gene>
<dbReference type="EMBL" id="BSXN01001687">
    <property type="protein sequence ID" value="GME74102.1"/>
    <property type="molecule type" value="Genomic_DNA"/>
</dbReference>
<feature type="compositionally biased region" description="Low complexity" evidence="1">
    <location>
        <begin position="531"/>
        <end position="549"/>
    </location>
</feature>
<accession>A0A9W6WIR5</accession>
<feature type="compositionally biased region" description="Gly residues" evidence="1">
    <location>
        <begin position="557"/>
        <end position="567"/>
    </location>
</feature>
<dbReference type="AlphaFoldDB" id="A0A9W6WIR5"/>
<feature type="compositionally biased region" description="Polar residues" evidence="1">
    <location>
        <begin position="570"/>
        <end position="579"/>
    </location>
</feature>
<keyword evidence="4" id="KW-1185">Reference proteome</keyword>
<organism evidence="3 4">
    <name type="scientific">Candida boidinii</name>
    <name type="common">Yeast</name>
    <dbReference type="NCBI Taxonomy" id="5477"/>
    <lineage>
        <taxon>Eukaryota</taxon>
        <taxon>Fungi</taxon>
        <taxon>Dikarya</taxon>
        <taxon>Ascomycota</taxon>
        <taxon>Saccharomycotina</taxon>
        <taxon>Pichiomycetes</taxon>
        <taxon>Pichiales</taxon>
        <taxon>Pichiaceae</taxon>
        <taxon>Ogataea</taxon>
        <taxon>Ogataea/Candida clade</taxon>
    </lineage>
</organism>
<feature type="region of interest" description="Disordered" evidence="1">
    <location>
        <begin position="495"/>
        <end position="579"/>
    </location>
</feature>
<reference evidence="3" key="1">
    <citation type="submission" date="2023-04" db="EMBL/GenBank/DDBJ databases">
        <title>Candida boidinii NBRC 10035.</title>
        <authorList>
            <person name="Ichikawa N."/>
            <person name="Sato H."/>
            <person name="Tonouchi N."/>
        </authorList>
    </citation>
    <scope>NUCLEOTIDE SEQUENCE</scope>
    <source>
        <strain evidence="3">NBRC 10035</strain>
    </source>
</reference>
<feature type="compositionally biased region" description="Low complexity" evidence="1">
    <location>
        <begin position="495"/>
        <end position="517"/>
    </location>
</feature>
<dbReference type="PANTHER" id="PTHR31987:SF11">
    <property type="entry name" value="DUF2433 DOMAIN-CONTAINING PROTEIN"/>
    <property type="match status" value="1"/>
</dbReference>
<protein>
    <submittedName>
        <fullName evidence="3">Unnamed protein product</fullName>
    </submittedName>
</protein>
<evidence type="ECO:0000259" key="2">
    <source>
        <dbReference type="Pfam" id="PF10360"/>
    </source>
</evidence>